<keyword evidence="3 4" id="KW-0663">Pyridoxal phosphate</keyword>
<dbReference type="Gene3D" id="3.90.1150.10">
    <property type="entry name" value="Aspartate Aminotransferase, domain 1"/>
    <property type="match status" value="1"/>
</dbReference>
<dbReference type="InterPro" id="IPR015422">
    <property type="entry name" value="PyrdxlP-dep_Trfase_small"/>
</dbReference>
<dbReference type="PANTHER" id="PTHR43094:SF1">
    <property type="entry name" value="AMINOTRANSFERASE CLASS-III"/>
    <property type="match status" value="1"/>
</dbReference>
<evidence type="ECO:0000313" key="6">
    <source>
        <dbReference type="Proteomes" id="UP001174934"/>
    </source>
</evidence>
<sequence>MSKESAVFHRHLDHEFLSLARGDGNHLILENGQKILDASGGAAVGCIGWGNKRVAQAVMNQILDIPYCATVFYTTKVQEDLCRDLVDSTGGKMSRAYIVNSGSEAMEAALKLARQYFLELDPPQPQRAHFISREHSYHGITLGALAVGGHAFRRANFEPLLMKNASRVSPCFAFRGKEPGESDSDYVKRLAKQLDDEFQRVGPANVCAFIAEPIVGAALGCVPSVSGYFKAVRSVCDKYGALLIIDEVMCGMGRSGTLHAWEQEGIAPDIQTIGKALGGGYQPVAGVLANHRVVDAVARGTSAFVHGHTYQGHPAGCAAALEVQRIVREDGLLKNVQAMGDLLAKGLHERLAHHPNVGNIRGRGLFWGIEFVADKDPLLLFPDDAHVSMDICEMGLQKPYSINVYPASISTIIISPAFNATKEVIETIVETVSRLVSDYFGKVEAM</sequence>
<comment type="cofactor">
    <cofactor evidence="1">
        <name>pyridoxal 5'-phosphate</name>
        <dbReference type="ChEBI" id="CHEBI:597326"/>
    </cofactor>
</comment>
<keyword evidence="6" id="KW-1185">Reference proteome</keyword>
<dbReference type="InterPro" id="IPR015421">
    <property type="entry name" value="PyrdxlP-dep_Trfase_major"/>
</dbReference>
<dbReference type="GO" id="GO:0005829">
    <property type="term" value="C:cytosol"/>
    <property type="evidence" value="ECO:0007669"/>
    <property type="project" value="TreeGrafter"/>
</dbReference>
<dbReference type="CDD" id="cd00610">
    <property type="entry name" value="OAT_like"/>
    <property type="match status" value="1"/>
</dbReference>
<dbReference type="FunFam" id="3.40.640.10:FF:000004">
    <property type="entry name" value="Acetylornithine aminotransferase"/>
    <property type="match status" value="1"/>
</dbReference>
<reference evidence="5" key="1">
    <citation type="submission" date="2023-06" db="EMBL/GenBank/DDBJ databases">
        <title>Genome-scale phylogeny and comparative genomics of the fungal order Sordariales.</title>
        <authorList>
            <consortium name="Lawrence Berkeley National Laboratory"/>
            <person name="Hensen N."/>
            <person name="Bonometti L."/>
            <person name="Westerberg I."/>
            <person name="Brannstrom I.O."/>
            <person name="Guillou S."/>
            <person name="Cros-Aarteil S."/>
            <person name="Calhoun S."/>
            <person name="Haridas S."/>
            <person name="Kuo A."/>
            <person name="Mondo S."/>
            <person name="Pangilinan J."/>
            <person name="Riley R."/>
            <person name="LaButti K."/>
            <person name="Andreopoulos B."/>
            <person name="Lipzen A."/>
            <person name="Chen C."/>
            <person name="Yanf M."/>
            <person name="Daum C."/>
            <person name="Ng V."/>
            <person name="Clum A."/>
            <person name="Steindorff A."/>
            <person name="Ohm R."/>
            <person name="Martin F."/>
            <person name="Silar P."/>
            <person name="Natvig D."/>
            <person name="Lalanne C."/>
            <person name="Gautier V."/>
            <person name="Ament-velasquez S.L."/>
            <person name="Kruys A."/>
            <person name="Hutchinson M.I."/>
            <person name="Powell A.J."/>
            <person name="Barry K."/>
            <person name="Miller A.N."/>
            <person name="Grigoriev I.V."/>
            <person name="Debuchy R."/>
            <person name="Gladieux P."/>
            <person name="Thoren M.H."/>
            <person name="Johannesson H."/>
        </authorList>
    </citation>
    <scope>NUCLEOTIDE SEQUENCE</scope>
    <source>
        <strain evidence="5">SMH3391-2</strain>
    </source>
</reference>
<dbReference type="NCBIfam" id="NF005685">
    <property type="entry name" value="PRK07483.1"/>
    <property type="match status" value="1"/>
</dbReference>
<name>A0AA39XPR2_9PEZI</name>
<dbReference type="GO" id="GO:0030170">
    <property type="term" value="F:pyridoxal phosphate binding"/>
    <property type="evidence" value="ECO:0007669"/>
    <property type="project" value="InterPro"/>
</dbReference>
<dbReference type="GO" id="GO:0008483">
    <property type="term" value="F:transaminase activity"/>
    <property type="evidence" value="ECO:0007669"/>
    <property type="project" value="InterPro"/>
</dbReference>
<dbReference type="Pfam" id="PF00202">
    <property type="entry name" value="Aminotran_3"/>
    <property type="match status" value="1"/>
</dbReference>
<dbReference type="AlphaFoldDB" id="A0AA39XPR2"/>
<organism evidence="5 6">
    <name type="scientific">Bombardia bombarda</name>
    <dbReference type="NCBI Taxonomy" id="252184"/>
    <lineage>
        <taxon>Eukaryota</taxon>
        <taxon>Fungi</taxon>
        <taxon>Dikarya</taxon>
        <taxon>Ascomycota</taxon>
        <taxon>Pezizomycotina</taxon>
        <taxon>Sordariomycetes</taxon>
        <taxon>Sordariomycetidae</taxon>
        <taxon>Sordariales</taxon>
        <taxon>Lasiosphaeriaceae</taxon>
        <taxon>Bombardia</taxon>
    </lineage>
</organism>
<dbReference type="InterPro" id="IPR015424">
    <property type="entry name" value="PyrdxlP-dep_Trfase"/>
</dbReference>
<proteinExistence type="inferred from homology"/>
<gene>
    <name evidence="5" type="ORF">B0T17DRAFT_483986</name>
</gene>
<dbReference type="InterPro" id="IPR005814">
    <property type="entry name" value="Aminotrans_3"/>
</dbReference>
<evidence type="ECO:0000256" key="1">
    <source>
        <dbReference type="ARBA" id="ARBA00001933"/>
    </source>
</evidence>
<dbReference type="Gene3D" id="3.40.640.10">
    <property type="entry name" value="Type I PLP-dependent aspartate aminotransferase-like (Major domain)"/>
    <property type="match status" value="1"/>
</dbReference>
<comment type="similarity">
    <text evidence="2 4">Belongs to the class-III pyridoxal-phosphate-dependent aminotransferase family.</text>
</comment>
<dbReference type="Proteomes" id="UP001174934">
    <property type="component" value="Unassembled WGS sequence"/>
</dbReference>
<evidence type="ECO:0000256" key="2">
    <source>
        <dbReference type="ARBA" id="ARBA00008954"/>
    </source>
</evidence>
<dbReference type="PANTHER" id="PTHR43094">
    <property type="entry name" value="AMINOTRANSFERASE"/>
    <property type="match status" value="1"/>
</dbReference>
<evidence type="ECO:0000256" key="3">
    <source>
        <dbReference type="ARBA" id="ARBA00022898"/>
    </source>
</evidence>
<evidence type="ECO:0000313" key="5">
    <source>
        <dbReference type="EMBL" id="KAK0636885.1"/>
    </source>
</evidence>
<evidence type="ECO:0000256" key="4">
    <source>
        <dbReference type="RuleBase" id="RU003560"/>
    </source>
</evidence>
<comment type="caution">
    <text evidence="5">The sequence shown here is derived from an EMBL/GenBank/DDBJ whole genome shotgun (WGS) entry which is preliminary data.</text>
</comment>
<dbReference type="EMBL" id="JAULSR010000001">
    <property type="protein sequence ID" value="KAK0636885.1"/>
    <property type="molecule type" value="Genomic_DNA"/>
</dbReference>
<keyword evidence="5" id="KW-0808">Transferase</keyword>
<protein>
    <submittedName>
        <fullName evidence="5">Pyridoxal phosphate-dependent transferase</fullName>
    </submittedName>
</protein>
<dbReference type="SUPFAM" id="SSF53383">
    <property type="entry name" value="PLP-dependent transferases"/>
    <property type="match status" value="1"/>
</dbReference>
<accession>A0AA39XPR2</accession>